<dbReference type="SMART" id="SM01321">
    <property type="entry name" value="Y1_Tnp"/>
    <property type="match status" value="1"/>
</dbReference>
<dbReference type="GO" id="GO:0043565">
    <property type="term" value="F:sequence-specific DNA binding"/>
    <property type="evidence" value="ECO:0007669"/>
    <property type="project" value="TreeGrafter"/>
</dbReference>
<dbReference type="PANTHER" id="PTHR36966">
    <property type="entry name" value="REP-ASSOCIATED TYROSINE TRANSPOSASE"/>
    <property type="match status" value="1"/>
</dbReference>
<dbReference type="GO" id="GO:0006313">
    <property type="term" value="P:DNA transposition"/>
    <property type="evidence" value="ECO:0007669"/>
    <property type="project" value="InterPro"/>
</dbReference>
<protein>
    <submittedName>
        <fullName evidence="2">Transposase</fullName>
    </submittedName>
</protein>
<dbReference type="NCBIfam" id="NF047646">
    <property type="entry name" value="REP_Tyr_transpos"/>
    <property type="match status" value="1"/>
</dbReference>
<reference evidence="2 3" key="1">
    <citation type="submission" date="2019-04" db="EMBL/GenBank/DDBJ databases">
        <title>Reference strain of H23.</title>
        <authorList>
            <person name="Luo X."/>
        </authorList>
    </citation>
    <scope>NUCLEOTIDE SEQUENCE [LARGE SCALE GENOMIC DNA]</scope>
    <source>
        <strain evidence="2 3">H23</strain>
    </source>
</reference>
<dbReference type="Gene3D" id="3.30.70.1290">
    <property type="entry name" value="Transposase IS200-like"/>
    <property type="match status" value="1"/>
</dbReference>
<comment type="caution">
    <text evidence="2">The sequence shown here is derived from an EMBL/GenBank/DDBJ whole genome shotgun (WGS) entry which is preliminary data.</text>
</comment>
<proteinExistence type="predicted"/>
<keyword evidence="3" id="KW-1185">Reference proteome</keyword>
<dbReference type="OrthoDB" id="9794403at2"/>
<dbReference type="PANTHER" id="PTHR36966:SF1">
    <property type="entry name" value="REP-ASSOCIATED TYROSINE TRANSPOSASE"/>
    <property type="match status" value="1"/>
</dbReference>
<name>A0A4U5JNC6_9GAMM</name>
<dbReference type="InterPro" id="IPR052715">
    <property type="entry name" value="RAYT_transposase"/>
</dbReference>
<evidence type="ECO:0000313" key="2">
    <source>
        <dbReference type="EMBL" id="TKR29828.1"/>
    </source>
</evidence>
<dbReference type="SUPFAM" id="SSF143422">
    <property type="entry name" value="Transposase IS200-like"/>
    <property type="match status" value="1"/>
</dbReference>
<gene>
    <name evidence="2" type="ORF">FCE95_15225</name>
</gene>
<dbReference type="Proteomes" id="UP000308707">
    <property type="component" value="Unassembled WGS sequence"/>
</dbReference>
<evidence type="ECO:0000259" key="1">
    <source>
        <dbReference type="SMART" id="SM01321"/>
    </source>
</evidence>
<dbReference type="EMBL" id="SZUA01000003">
    <property type="protein sequence ID" value="TKR29828.1"/>
    <property type="molecule type" value="Genomic_DNA"/>
</dbReference>
<dbReference type="InterPro" id="IPR002686">
    <property type="entry name" value="Transposase_17"/>
</dbReference>
<dbReference type="InterPro" id="IPR036515">
    <property type="entry name" value="Transposase_17_sf"/>
</dbReference>
<evidence type="ECO:0000313" key="3">
    <source>
        <dbReference type="Proteomes" id="UP000308707"/>
    </source>
</evidence>
<dbReference type="AlphaFoldDB" id="A0A4U5JNC6"/>
<sequence>MPRYRRVWVPGGTYFFTVNLLERRRRLLVERIDALRAAFIDARGAQPFELLAIVVLPDHLHCVWRLPEGDADNAGRWQRIKAGFVRRLPRDEYVSTIRRARRERGVWQRRYWEHLIQDDEDLRRHIDYVHFNPVKHRWAARAVDWPHSSVHRYVARGDLTADWGGECGVEADRCAREAAG</sequence>
<dbReference type="GO" id="GO:0004803">
    <property type="term" value="F:transposase activity"/>
    <property type="evidence" value="ECO:0007669"/>
    <property type="project" value="InterPro"/>
</dbReference>
<organism evidence="2 3">
    <name type="scientific">Luteimonas gilva</name>
    <dbReference type="NCBI Taxonomy" id="2572684"/>
    <lineage>
        <taxon>Bacteria</taxon>
        <taxon>Pseudomonadati</taxon>
        <taxon>Pseudomonadota</taxon>
        <taxon>Gammaproteobacteria</taxon>
        <taxon>Lysobacterales</taxon>
        <taxon>Lysobacteraceae</taxon>
        <taxon>Luteimonas</taxon>
    </lineage>
</organism>
<feature type="domain" description="Transposase IS200-like" evidence="1">
    <location>
        <begin position="9"/>
        <end position="132"/>
    </location>
</feature>
<accession>A0A4U5JNC6</accession>